<comment type="caution">
    <text evidence="1">The sequence shown here is derived from an EMBL/GenBank/DDBJ whole genome shotgun (WGS) entry which is preliminary data.</text>
</comment>
<reference evidence="1 2" key="1">
    <citation type="journal article" date="2012" name="Genome Biol.">
        <title>Sequencing three crocodilian genomes to illuminate the evolution of archosaurs and amniotes.</title>
        <authorList>
            <person name="St John J.A."/>
            <person name="Braun E.L."/>
            <person name="Isberg S.R."/>
            <person name="Miles L.G."/>
            <person name="Chong A.Y."/>
            <person name="Gongora J."/>
            <person name="Dalzell P."/>
            <person name="Moran C."/>
            <person name="Bed'hom B."/>
            <person name="Abzhanov A."/>
            <person name="Burgess S.C."/>
            <person name="Cooksey A.M."/>
            <person name="Castoe T.A."/>
            <person name="Crawford N.G."/>
            <person name="Densmore L.D."/>
            <person name="Drew J.C."/>
            <person name="Edwards S.V."/>
            <person name="Faircloth B.C."/>
            <person name="Fujita M.K."/>
            <person name="Greenwold M.J."/>
            <person name="Hoffmann F.G."/>
            <person name="Howard J.M."/>
            <person name="Iguchi T."/>
            <person name="Janes D.E."/>
            <person name="Khan S.Y."/>
            <person name="Kohno S."/>
            <person name="de Koning A.J."/>
            <person name="Lance S.L."/>
            <person name="McCarthy F.M."/>
            <person name="McCormack J.E."/>
            <person name="Merchant M.E."/>
            <person name="Peterson D.G."/>
            <person name="Pollock D.D."/>
            <person name="Pourmand N."/>
            <person name="Raney B.J."/>
            <person name="Roessler K.A."/>
            <person name="Sanford J.R."/>
            <person name="Sawyer R.H."/>
            <person name="Schmidt C.J."/>
            <person name="Triplett E.W."/>
            <person name="Tuberville T.D."/>
            <person name="Venegas-Anaya M."/>
            <person name="Howard J.T."/>
            <person name="Jarvis E.D."/>
            <person name="Guillette L.J.Jr."/>
            <person name="Glenn T.C."/>
            <person name="Green R.E."/>
            <person name="Ray D.A."/>
        </authorList>
    </citation>
    <scope>NUCLEOTIDE SEQUENCE [LARGE SCALE GENOMIC DNA]</scope>
    <source>
        <strain evidence="1">KSC_2009_1</strain>
    </source>
</reference>
<protein>
    <submittedName>
        <fullName evidence="1">Uncharacterized protein</fullName>
    </submittedName>
</protein>
<name>A0A151NM98_ALLMI</name>
<dbReference type="Proteomes" id="UP000050525">
    <property type="component" value="Unassembled WGS sequence"/>
</dbReference>
<evidence type="ECO:0000313" key="2">
    <source>
        <dbReference type="Proteomes" id="UP000050525"/>
    </source>
</evidence>
<proteinExistence type="predicted"/>
<dbReference type="EMBL" id="AKHW03002590">
    <property type="protein sequence ID" value="KYO37789.1"/>
    <property type="molecule type" value="Genomic_DNA"/>
</dbReference>
<organism evidence="1 2">
    <name type="scientific">Alligator mississippiensis</name>
    <name type="common">American alligator</name>
    <dbReference type="NCBI Taxonomy" id="8496"/>
    <lineage>
        <taxon>Eukaryota</taxon>
        <taxon>Metazoa</taxon>
        <taxon>Chordata</taxon>
        <taxon>Craniata</taxon>
        <taxon>Vertebrata</taxon>
        <taxon>Euteleostomi</taxon>
        <taxon>Archelosauria</taxon>
        <taxon>Archosauria</taxon>
        <taxon>Crocodylia</taxon>
        <taxon>Alligatoridae</taxon>
        <taxon>Alligatorinae</taxon>
        <taxon>Alligator</taxon>
    </lineage>
</organism>
<dbReference type="AlphaFoldDB" id="A0A151NM98"/>
<accession>A0A151NM98</accession>
<sequence>MHPEPKPALPAVPGVLRWLQRAQLALSPYNGGDKSVLSLWKPRVGFWDRRVTPDAANEGVEDSPTAGHAAAFPASGRGWLAWRKQLPQDSEARMGECVCPVRGDDGKALEDYATKCTREAESFEGQGLQSRAASSQLSGSSPLKDMDWRHFEAVVWQHLR</sequence>
<keyword evidence="2" id="KW-1185">Reference proteome</keyword>
<evidence type="ECO:0000313" key="1">
    <source>
        <dbReference type="EMBL" id="KYO37789.1"/>
    </source>
</evidence>
<gene>
    <name evidence="1" type="ORF">Y1Q_0011129</name>
</gene>